<reference evidence="6 7" key="1">
    <citation type="submission" date="2018-05" db="EMBL/GenBank/DDBJ databases">
        <title>Zavarzinia sp. HR-AS.</title>
        <authorList>
            <person name="Lee Y."/>
            <person name="Jeon C.O."/>
        </authorList>
    </citation>
    <scope>NUCLEOTIDE SEQUENCE [LARGE SCALE GENOMIC DNA]</scope>
    <source>
        <strain evidence="6 7">HR-AS</strain>
    </source>
</reference>
<gene>
    <name evidence="6" type="ORF">DKG74_17060</name>
</gene>
<dbReference type="InterPro" id="IPR037950">
    <property type="entry name" value="PgdA-like"/>
</dbReference>
<evidence type="ECO:0000256" key="1">
    <source>
        <dbReference type="ARBA" id="ARBA00003236"/>
    </source>
</evidence>
<dbReference type="GO" id="GO:0016810">
    <property type="term" value="F:hydrolase activity, acting on carbon-nitrogen (but not peptide) bonds"/>
    <property type="evidence" value="ECO:0007669"/>
    <property type="project" value="InterPro"/>
</dbReference>
<keyword evidence="7" id="KW-1185">Reference proteome</keyword>
<dbReference type="PANTHER" id="PTHR47561">
    <property type="entry name" value="POLYSACCHARIDE DEACETYLASE FAMILY PROTEIN (AFU_ORTHOLOGUE AFUA_6G05030)"/>
    <property type="match status" value="1"/>
</dbReference>
<dbReference type="Proteomes" id="UP000245461">
    <property type="component" value="Unassembled WGS sequence"/>
</dbReference>
<dbReference type="SUPFAM" id="SSF88713">
    <property type="entry name" value="Glycoside hydrolase/deacetylase"/>
    <property type="match status" value="1"/>
</dbReference>
<name>A0A317DXV2_9PROT</name>
<evidence type="ECO:0000313" key="6">
    <source>
        <dbReference type="EMBL" id="PWR19499.1"/>
    </source>
</evidence>
<dbReference type="Pfam" id="PF01522">
    <property type="entry name" value="Polysacc_deac_1"/>
    <property type="match status" value="1"/>
</dbReference>
<dbReference type="GO" id="GO:0005975">
    <property type="term" value="P:carbohydrate metabolic process"/>
    <property type="evidence" value="ECO:0007669"/>
    <property type="project" value="InterPro"/>
</dbReference>
<evidence type="ECO:0000256" key="4">
    <source>
        <dbReference type="ARBA" id="ARBA00032976"/>
    </source>
</evidence>
<evidence type="ECO:0000256" key="3">
    <source>
        <dbReference type="ARBA" id="ARBA00020071"/>
    </source>
</evidence>
<comment type="caution">
    <text evidence="6">The sequence shown here is derived from an EMBL/GenBank/DDBJ whole genome shotgun (WGS) entry which is preliminary data.</text>
</comment>
<dbReference type="PROSITE" id="PS51677">
    <property type="entry name" value="NODB"/>
    <property type="match status" value="1"/>
</dbReference>
<proteinExistence type="inferred from homology"/>
<dbReference type="Gene3D" id="3.20.20.370">
    <property type="entry name" value="Glycoside hydrolase/deacetylase"/>
    <property type="match status" value="1"/>
</dbReference>
<accession>A0A317DXV2</accession>
<dbReference type="OrthoDB" id="9784220at2"/>
<evidence type="ECO:0000259" key="5">
    <source>
        <dbReference type="PROSITE" id="PS51677"/>
    </source>
</evidence>
<protein>
    <recommendedName>
        <fullName evidence="3">Chitooligosaccharide deacetylase</fullName>
    </recommendedName>
    <alternativeName>
        <fullName evidence="4">Nodulation protein B</fullName>
    </alternativeName>
</protein>
<organism evidence="6 7">
    <name type="scientific">Zavarzinia aquatilis</name>
    <dbReference type="NCBI Taxonomy" id="2211142"/>
    <lineage>
        <taxon>Bacteria</taxon>
        <taxon>Pseudomonadati</taxon>
        <taxon>Pseudomonadota</taxon>
        <taxon>Alphaproteobacteria</taxon>
        <taxon>Rhodospirillales</taxon>
        <taxon>Zavarziniaceae</taxon>
        <taxon>Zavarzinia</taxon>
    </lineage>
</organism>
<evidence type="ECO:0000256" key="2">
    <source>
        <dbReference type="ARBA" id="ARBA00010973"/>
    </source>
</evidence>
<feature type="domain" description="NodB homology" evidence="5">
    <location>
        <begin position="37"/>
        <end position="261"/>
    </location>
</feature>
<dbReference type="PANTHER" id="PTHR47561:SF1">
    <property type="entry name" value="POLYSACCHARIDE DEACETYLASE FAMILY PROTEIN (AFU_ORTHOLOGUE AFUA_6G05030)"/>
    <property type="match status" value="1"/>
</dbReference>
<dbReference type="InterPro" id="IPR002509">
    <property type="entry name" value="NODB_dom"/>
</dbReference>
<sequence length="305" mass="35161">MIKNPVPWPNGARCAVVFTWDMDADAILHLAHPNDADTRLSTNSMLRYGPQIGVPRIVELCKDMGVKHTFFVPGWCAEQYPDAVELMVKGGHEVALHGYLHEYPSEMTREQEEFWTRKGADAIAKVSGLYPRGYRAPWYKYSRHSTDILSGLGFVWDTSLMGDDNPYIVRSAGGELVELPSRWQLDDWPQFVHNHDLDFMMPIASPQYAMDVYMAEFEAMWEYGGVWVNCFHPFCSGQVARLMMVRKMMETMQRKGDVWFATGEEVAAHLRQLMSEGKYDPRVDHVPYYTGRLPELAEDYFIRSR</sequence>
<evidence type="ECO:0000313" key="7">
    <source>
        <dbReference type="Proteomes" id="UP000245461"/>
    </source>
</evidence>
<dbReference type="RefSeq" id="WP_109907381.1">
    <property type="nucleotide sequence ID" value="NZ_QGLE01000011.1"/>
</dbReference>
<dbReference type="InterPro" id="IPR011330">
    <property type="entry name" value="Glyco_hydro/deAcase_b/a-brl"/>
</dbReference>
<dbReference type="CDD" id="cd10938">
    <property type="entry name" value="CE4_HpPgdA_like"/>
    <property type="match status" value="1"/>
</dbReference>
<dbReference type="AlphaFoldDB" id="A0A317DXV2"/>
<dbReference type="EMBL" id="QGLE01000011">
    <property type="protein sequence ID" value="PWR19499.1"/>
    <property type="molecule type" value="Genomic_DNA"/>
</dbReference>
<comment type="similarity">
    <text evidence="2">Belongs to the polysaccharide deacetylase family.</text>
</comment>
<comment type="function">
    <text evidence="1">Is involved in generating a small heat-stable compound (Nod), an acylated oligomer of N-acetylglucosamine, that stimulates mitosis in various plant protoplasts.</text>
</comment>